<organism evidence="2 3">
    <name type="scientific">Kribbella ginsengisoli</name>
    <dbReference type="NCBI Taxonomy" id="363865"/>
    <lineage>
        <taxon>Bacteria</taxon>
        <taxon>Bacillati</taxon>
        <taxon>Actinomycetota</taxon>
        <taxon>Actinomycetes</taxon>
        <taxon>Propionibacteriales</taxon>
        <taxon>Kribbellaceae</taxon>
        <taxon>Kribbella</taxon>
    </lineage>
</organism>
<accession>A0ABP6VN43</accession>
<dbReference type="Pfam" id="PF20546">
    <property type="entry name" value="DUF6760"/>
    <property type="match status" value="1"/>
</dbReference>
<evidence type="ECO:0000313" key="3">
    <source>
        <dbReference type="Proteomes" id="UP001501222"/>
    </source>
</evidence>
<sequence length="44" mass="5347">MAFLSYHLHWPHDELMELEHRDRRLWTTKVSALNERANADDGRQ</sequence>
<name>A0ABP6VN43_9ACTN</name>
<reference evidence="3" key="1">
    <citation type="journal article" date="2019" name="Int. J. Syst. Evol. Microbiol.">
        <title>The Global Catalogue of Microorganisms (GCM) 10K type strain sequencing project: providing services to taxonomists for standard genome sequencing and annotation.</title>
        <authorList>
            <consortium name="The Broad Institute Genomics Platform"/>
            <consortium name="The Broad Institute Genome Sequencing Center for Infectious Disease"/>
            <person name="Wu L."/>
            <person name="Ma J."/>
        </authorList>
    </citation>
    <scope>NUCLEOTIDE SEQUENCE [LARGE SCALE GENOMIC DNA]</scope>
    <source>
        <strain evidence="3">JCM 16928</strain>
    </source>
</reference>
<proteinExistence type="predicted"/>
<dbReference type="EMBL" id="BAABAA010000001">
    <property type="protein sequence ID" value="GAA3537001.1"/>
    <property type="molecule type" value="Genomic_DNA"/>
</dbReference>
<keyword evidence="3" id="KW-1185">Reference proteome</keyword>
<dbReference type="InterPro" id="IPR046648">
    <property type="entry name" value="DUF6760"/>
</dbReference>
<evidence type="ECO:0000259" key="1">
    <source>
        <dbReference type="Pfam" id="PF20546"/>
    </source>
</evidence>
<dbReference type="Proteomes" id="UP001501222">
    <property type="component" value="Unassembled WGS sequence"/>
</dbReference>
<feature type="domain" description="DUF6760" evidence="1">
    <location>
        <begin position="2"/>
        <end position="40"/>
    </location>
</feature>
<dbReference type="RefSeq" id="WP_344835987.1">
    <property type="nucleotide sequence ID" value="NZ_BAABAA010000001.1"/>
</dbReference>
<gene>
    <name evidence="2" type="ORF">GCM10022235_00550</name>
</gene>
<protein>
    <recommendedName>
        <fullName evidence="1">DUF6760 domain-containing protein</fullName>
    </recommendedName>
</protein>
<evidence type="ECO:0000313" key="2">
    <source>
        <dbReference type="EMBL" id="GAA3537001.1"/>
    </source>
</evidence>
<comment type="caution">
    <text evidence="2">The sequence shown here is derived from an EMBL/GenBank/DDBJ whole genome shotgun (WGS) entry which is preliminary data.</text>
</comment>